<protein>
    <submittedName>
        <fullName evidence="2">Carboxypeptidase regulatory-like domain-containing protein</fullName>
    </submittedName>
</protein>
<dbReference type="Pfam" id="PF13620">
    <property type="entry name" value="CarboxypepD_reg"/>
    <property type="match status" value="1"/>
</dbReference>
<reference evidence="2 3" key="1">
    <citation type="submission" date="2019-06" db="EMBL/GenBank/DDBJ databases">
        <authorList>
            <person name="Livingstone P."/>
            <person name="Whitworth D."/>
        </authorList>
    </citation>
    <scope>NUCLEOTIDE SEQUENCE [LARGE SCALE GENOMIC DNA]</scope>
    <source>
        <strain evidence="2 3">AM401</strain>
    </source>
</reference>
<comment type="caution">
    <text evidence="2">The sequence shown here is derived from an EMBL/GenBank/DDBJ whole genome shotgun (WGS) entry which is preliminary data.</text>
</comment>
<dbReference type="EMBL" id="VIFM01000013">
    <property type="protein sequence ID" value="TQF17083.1"/>
    <property type="molecule type" value="Genomic_DNA"/>
</dbReference>
<keyword evidence="3" id="KW-1185">Reference proteome</keyword>
<keyword evidence="2" id="KW-0378">Hydrolase</keyword>
<feature type="compositionally biased region" description="Pro residues" evidence="1">
    <location>
        <begin position="1"/>
        <end position="19"/>
    </location>
</feature>
<name>A0A540X727_9BACT</name>
<dbReference type="AlphaFoldDB" id="A0A540X727"/>
<dbReference type="SUPFAM" id="SSF49452">
    <property type="entry name" value="Starch-binding domain-like"/>
    <property type="match status" value="1"/>
</dbReference>
<feature type="region of interest" description="Disordered" evidence="1">
    <location>
        <begin position="1"/>
        <end position="25"/>
    </location>
</feature>
<dbReference type="GO" id="GO:0030246">
    <property type="term" value="F:carbohydrate binding"/>
    <property type="evidence" value="ECO:0007669"/>
    <property type="project" value="InterPro"/>
</dbReference>
<evidence type="ECO:0000256" key="1">
    <source>
        <dbReference type="SAM" id="MobiDB-lite"/>
    </source>
</evidence>
<keyword evidence="2" id="KW-0121">Carboxypeptidase</keyword>
<dbReference type="RefSeq" id="WP_141641296.1">
    <property type="nucleotide sequence ID" value="NZ_VIFM01000013.1"/>
</dbReference>
<evidence type="ECO:0000313" key="3">
    <source>
        <dbReference type="Proteomes" id="UP000315369"/>
    </source>
</evidence>
<keyword evidence="2" id="KW-0645">Protease</keyword>
<sequence>PTAPPASPSAPRPRPPLTPPTRDGTGLAEVRVVSAQDQRPLAGAMVAIIREPVDLANPLESALTDEQGLARFPAALPGHFHLCARGAGHGEDCEPDVGLVAGGTITAHLALPPGATVTGQVRKLDGTPAQGVRLMARGERSVEKWMPTQAITDAQGHYRLDGVSPGPVYIHPFSPEGQGLGRDLDVKAGEEARLDIQFAGFTTVTVQPSRSRNRRWSRFKKSNNVDVIESVSVGVPLRRQDDGGWTGNVEVGSHTAHVSGVHGWSTLDGWKKVELAPGVPLSIKVPYDSNVHGVTIGPPHPPVPHYFELAGHVLMPDGTPAKGARISVMKPTQYWRGCSQSPRYFSQIRFEGSAFVVNPVVGTQTVVHAWLDDGRAGSVTVTATEGQRVVADIRLEDTGAVVGHVDVTQEGTYVVGPRLNVDDWIYHPMSFRGADGRFIVAGLPPGEHFLTMEGSLDKRPFVIEGGARTDLGHLKADTLARTP</sequence>
<dbReference type="InterPro" id="IPR013784">
    <property type="entry name" value="Carb-bd-like_fold"/>
</dbReference>
<evidence type="ECO:0000313" key="2">
    <source>
        <dbReference type="EMBL" id="TQF17083.1"/>
    </source>
</evidence>
<dbReference type="Proteomes" id="UP000315369">
    <property type="component" value="Unassembled WGS sequence"/>
</dbReference>
<dbReference type="GO" id="GO:0004180">
    <property type="term" value="F:carboxypeptidase activity"/>
    <property type="evidence" value="ECO:0007669"/>
    <property type="project" value="UniProtKB-KW"/>
</dbReference>
<proteinExistence type="predicted"/>
<dbReference type="OrthoDB" id="5380718at2"/>
<feature type="non-terminal residue" evidence="2">
    <location>
        <position position="1"/>
    </location>
</feature>
<gene>
    <name evidence="2" type="ORF">FJV41_05280</name>
</gene>
<organism evidence="2 3">
    <name type="scientific">Myxococcus llanfairpwllgwyngyllgogerychwyrndrobwllllantysiliogogogochensis</name>
    <dbReference type="NCBI Taxonomy" id="2590453"/>
    <lineage>
        <taxon>Bacteria</taxon>
        <taxon>Pseudomonadati</taxon>
        <taxon>Myxococcota</taxon>
        <taxon>Myxococcia</taxon>
        <taxon>Myxococcales</taxon>
        <taxon>Cystobacterineae</taxon>
        <taxon>Myxococcaceae</taxon>
        <taxon>Myxococcus</taxon>
    </lineage>
</organism>
<accession>A0A540X727</accession>